<dbReference type="OrthoDB" id="2158043at2759"/>
<feature type="signal peptide" evidence="1">
    <location>
        <begin position="1"/>
        <end position="23"/>
    </location>
</feature>
<dbReference type="InterPro" id="IPR011050">
    <property type="entry name" value="Pectin_lyase_fold/virulence"/>
</dbReference>
<evidence type="ECO:0000256" key="1">
    <source>
        <dbReference type="SAM" id="SignalP"/>
    </source>
</evidence>
<comment type="caution">
    <text evidence="2">The sequence shown here is derived from an EMBL/GenBank/DDBJ whole genome shotgun (WGS) entry which is preliminary data.</text>
</comment>
<dbReference type="SUPFAM" id="SSF51126">
    <property type="entry name" value="Pectin lyase-like"/>
    <property type="match status" value="1"/>
</dbReference>
<proteinExistence type="predicted"/>
<dbReference type="Proteomes" id="UP000193920">
    <property type="component" value="Unassembled WGS sequence"/>
</dbReference>
<organism evidence="2 3">
    <name type="scientific">Neocallimastix californiae</name>
    <dbReference type="NCBI Taxonomy" id="1754190"/>
    <lineage>
        <taxon>Eukaryota</taxon>
        <taxon>Fungi</taxon>
        <taxon>Fungi incertae sedis</taxon>
        <taxon>Chytridiomycota</taxon>
        <taxon>Chytridiomycota incertae sedis</taxon>
        <taxon>Neocallimastigomycetes</taxon>
        <taxon>Neocallimastigales</taxon>
        <taxon>Neocallimastigaceae</taxon>
        <taxon>Neocallimastix</taxon>
    </lineage>
</organism>
<evidence type="ECO:0008006" key="4">
    <source>
        <dbReference type="Google" id="ProtNLM"/>
    </source>
</evidence>
<keyword evidence="3" id="KW-1185">Reference proteome</keyword>
<protein>
    <recommendedName>
        <fullName evidence="4">Right handed beta helix domain-containing protein</fullName>
    </recommendedName>
</protein>
<name>A0A1Y2ER73_9FUNG</name>
<evidence type="ECO:0000313" key="3">
    <source>
        <dbReference type="Proteomes" id="UP000193920"/>
    </source>
</evidence>
<keyword evidence="1" id="KW-0732">Signal</keyword>
<reference evidence="2 3" key="1">
    <citation type="submission" date="2016-08" db="EMBL/GenBank/DDBJ databases">
        <title>A Parts List for Fungal Cellulosomes Revealed by Comparative Genomics.</title>
        <authorList>
            <consortium name="DOE Joint Genome Institute"/>
            <person name="Haitjema C.H."/>
            <person name="Gilmore S.P."/>
            <person name="Henske J.K."/>
            <person name="Solomon K.V."/>
            <person name="De Groot R."/>
            <person name="Kuo A."/>
            <person name="Mondo S.J."/>
            <person name="Salamov A.A."/>
            <person name="Labutti K."/>
            <person name="Zhao Z."/>
            <person name="Chiniquy J."/>
            <person name="Barry K."/>
            <person name="Brewer H.M."/>
            <person name="Purvine S.O."/>
            <person name="Wright A.T."/>
            <person name="Boxma B."/>
            <person name="Van Alen T."/>
            <person name="Hackstein J.H."/>
            <person name="Baker S.E."/>
            <person name="Grigoriev I.V."/>
            <person name="O'Malley M.A."/>
        </authorList>
    </citation>
    <scope>NUCLEOTIDE SEQUENCE [LARGE SCALE GENOMIC DNA]</scope>
    <source>
        <strain evidence="2 3">G1</strain>
    </source>
</reference>
<dbReference type="AlphaFoldDB" id="A0A1Y2ER73"/>
<feature type="chain" id="PRO_5012440723" description="Right handed beta helix domain-containing protein" evidence="1">
    <location>
        <begin position="24"/>
        <end position="288"/>
    </location>
</feature>
<gene>
    <name evidence="2" type="ORF">LY90DRAFT_503191</name>
</gene>
<sequence>MLFRNGIIIFFQYISILLISIKCSQINSREELIEYISKKEEVLNIQNEITIEDSSIININSKKISILGSSKNSVIKFVNNNLTNMIFQEDCNKIEIKNIKIEGNFKFINNKNIIFDNVLYNGYFISKNENPSINSTLQILDSEFKLSNQDNGYEIYNYNLDINNSQFYGNDHYNLYLMKYINQKDNFKYLTINGTLFSGNYYNTGFYGKYSEVTITHSKFEKFYSGRALNSGGALNLESTNNIIKSIEFEDNYSESSGGSLYLKCSPNTEIRIISFKNTTSTESVFFN</sequence>
<evidence type="ECO:0000313" key="2">
    <source>
        <dbReference type="EMBL" id="ORY73335.1"/>
    </source>
</evidence>
<accession>A0A1Y2ER73</accession>
<dbReference type="EMBL" id="MCOG01000034">
    <property type="protein sequence ID" value="ORY73335.1"/>
    <property type="molecule type" value="Genomic_DNA"/>
</dbReference>